<name>A0A0E9XFT6_ANGAN</name>
<protein>
    <submittedName>
        <fullName evidence="1">Uncharacterized protein</fullName>
    </submittedName>
</protein>
<dbReference type="AlphaFoldDB" id="A0A0E9XFT6"/>
<reference evidence="1" key="1">
    <citation type="submission" date="2014-11" db="EMBL/GenBank/DDBJ databases">
        <authorList>
            <person name="Amaro Gonzalez C."/>
        </authorList>
    </citation>
    <scope>NUCLEOTIDE SEQUENCE</scope>
</reference>
<reference evidence="1" key="2">
    <citation type="journal article" date="2015" name="Fish Shellfish Immunol.">
        <title>Early steps in the European eel (Anguilla anguilla)-Vibrio vulnificus interaction in the gills: Role of the RtxA13 toxin.</title>
        <authorList>
            <person name="Callol A."/>
            <person name="Pajuelo D."/>
            <person name="Ebbesson L."/>
            <person name="Teles M."/>
            <person name="MacKenzie S."/>
            <person name="Amaro C."/>
        </authorList>
    </citation>
    <scope>NUCLEOTIDE SEQUENCE</scope>
</reference>
<proteinExistence type="predicted"/>
<accession>A0A0E9XFT6</accession>
<dbReference type="EMBL" id="GBXM01007857">
    <property type="protein sequence ID" value="JAI00721.1"/>
    <property type="molecule type" value="Transcribed_RNA"/>
</dbReference>
<sequence length="107" mass="12562">MCFPELLYVGKMVSAEEKFCFAFIPFPVTDRALLEEDIVVMSREVKHPVQCKKLVTSLSDLHNEQLKKCLYLILHYWKHNLFPYGFDAVINFCSVFFFNGAFVPRFD</sequence>
<evidence type="ECO:0000313" key="1">
    <source>
        <dbReference type="EMBL" id="JAI00721.1"/>
    </source>
</evidence>
<organism evidence="1">
    <name type="scientific">Anguilla anguilla</name>
    <name type="common">European freshwater eel</name>
    <name type="synonym">Muraena anguilla</name>
    <dbReference type="NCBI Taxonomy" id="7936"/>
    <lineage>
        <taxon>Eukaryota</taxon>
        <taxon>Metazoa</taxon>
        <taxon>Chordata</taxon>
        <taxon>Craniata</taxon>
        <taxon>Vertebrata</taxon>
        <taxon>Euteleostomi</taxon>
        <taxon>Actinopterygii</taxon>
        <taxon>Neopterygii</taxon>
        <taxon>Teleostei</taxon>
        <taxon>Anguilliformes</taxon>
        <taxon>Anguillidae</taxon>
        <taxon>Anguilla</taxon>
    </lineage>
</organism>